<keyword evidence="8" id="KW-0539">Nucleus</keyword>
<keyword evidence="7" id="KW-0862">Zinc</keyword>
<feature type="compositionally biased region" description="Acidic residues" evidence="10">
    <location>
        <begin position="1"/>
        <end position="10"/>
    </location>
</feature>
<dbReference type="FunFam" id="2.40.50.140:FF:000174">
    <property type="entry name" value="DNA replication licensing factor mcm10"/>
    <property type="match status" value="1"/>
</dbReference>
<dbReference type="EMBL" id="CADCXW020000001">
    <property type="protein sequence ID" value="CAD1531796.1"/>
    <property type="molecule type" value="Genomic_DNA"/>
</dbReference>
<protein>
    <recommendedName>
        <fullName evidence="3">Protein MCM10 homolog</fullName>
    </recommendedName>
</protein>
<dbReference type="GO" id="GO:0008270">
    <property type="term" value="F:zinc ion binding"/>
    <property type="evidence" value="ECO:0007669"/>
    <property type="project" value="UniProtKB-KW"/>
</dbReference>
<dbReference type="SMART" id="SM01280">
    <property type="entry name" value="Mcm10"/>
    <property type="match status" value="1"/>
</dbReference>
<comment type="similarity">
    <text evidence="2">Belongs to the MCM10 family.</text>
</comment>
<keyword evidence="4" id="KW-0235">DNA replication</keyword>
<keyword evidence="9" id="KW-0175">Coiled coil</keyword>
<dbReference type="Gene3D" id="2.40.50.140">
    <property type="entry name" value="Nucleic acid-binding proteins"/>
    <property type="match status" value="1"/>
</dbReference>
<feature type="coiled-coil region" evidence="9">
    <location>
        <begin position="496"/>
        <end position="560"/>
    </location>
</feature>
<dbReference type="Pfam" id="PF09332">
    <property type="entry name" value="Mcm10"/>
    <property type="match status" value="1"/>
</dbReference>
<evidence type="ECO:0000256" key="1">
    <source>
        <dbReference type="ARBA" id="ARBA00004123"/>
    </source>
</evidence>
<proteinExistence type="inferred from homology"/>
<dbReference type="Pfam" id="PF22379">
    <property type="entry name" value="OB_MCM10"/>
    <property type="match status" value="1"/>
</dbReference>
<organism evidence="12">
    <name type="scientific">Bracon brevicornis</name>
    <dbReference type="NCBI Taxonomy" id="1563983"/>
    <lineage>
        <taxon>Eukaryota</taxon>
        <taxon>Metazoa</taxon>
        <taxon>Ecdysozoa</taxon>
        <taxon>Arthropoda</taxon>
        <taxon>Hexapoda</taxon>
        <taxon>Insecta</taxon>
        <taxon>Pterygota</taxon>
        <taxon>Neoptera</taxon>
        <taxon>Endopterygota</taxon>
        <taxon>Hymenoptera</taxon>
        <taxon>Apocrita</taxon>
        <taxon>Ichneumonoidea</taxon>
        <taxon>Braconidae</taxon>
        <taxon>Braconinae</taxon>
        <taxon>Bracon</taxon>
    </lineage>
</organism>
<evidence type="ECO:0000256" key="6">
    <source>
        <dbReference type="ARBA" id="ARBA00022771"/>
    </source>
</evidence>
<dbReference type="GO" id="GO:0003688">
    <property type="term" value="F:DNA replication origin binding"/>
    <property type="evidence" value="ECO:0007669"/>
    <property type="project" value="TreeGrafter"/>
</dbReference>
<evidence type="ECO:0000259" key="11">
    <source>
        <dbReference type="SMART" id="SM01280"/>
    </source>
</evidence>
<feature type="region of interest" description="Disordered" evidence="10">
    <location>
        <begin position="1"/>
        <end position="29"/>
    </location>
</feature>
<evidence type="ECO:0000256" key="10">
    <source>
        <dbReference type="SAM" id="MobiDB-lite"/>
    </source>
</evidence>
<dbReference type="InterPro" id="IPR015411">
    <property type="entry name" value="Rep_factor_Mcm10_C"/>
</dbReference>
<gene>
    <name evidence="12" type="ORF">BBRV_LOCUS9294</name>
</gene>
<dbReference type="InterPro" id="IPR012340">
    <property type="entry name" value="NA-bd_OB-fold"/>
</dbReference>
<evidence type="ECO:0000313" key="12">
    <source>
        <dbReference type="EMBL" id="CAD1531796.1"/>
    </source>
</evidence>
<reference evidence="12" key="1">
    <citation type="submission" date="2020-07" db="EMBL/GenBank/DDBJ databases">
        <authorList>
            <person name="Ferguson B K."/>
        </authorList>
    </citation>
    <scope>NUCLEOTIDE SEQUENCE</scope>
    <source>
        <strain evidence="12">L06</strain>
    </source>
</reference>
<evidence type="ECO:0000256" key="5">
    <source>
        <dbReference type="ARBA" id="ARBA00022723"/>
    </source>
</evidence>
<keyword evidence="6" id="KW-0863">Zinc-finger</keyword>
<evidence type="ECO:0000256" key="4">
    <source>
        <dbReference type="ARBA" id="ARBA00022705"/>
    </source>
</evidence>
<dbReference type="AlphaFoldDB" id="A0A6V7HYA3"/>
<evidence type="ECO:0000256" key="8">
    <source>
        <dbReference type="ARBA" id="ARBA00023242"/>
    </source>
</evidence>
<evidence type="ECO:0000256" key="3">
    <source>
        <dbReference type="ARBA" id="ARBA00017770"/>
    </source>
</evidence>
<dbReference type="Pfam" id="PF09329">
    <property type="entry name" value="zf-primase"/>
    <property type="match status" value="1"/>
</dbReference>
<dbReference type="Pfam" id="PF24863">
    <property type="entry name" value="zf-CCCH_Mcm10"/>
    <property type="match status" value="1"/>
</dbReference>
<dbReference type="GO" id="GO:0003697">
    <property type="term" value="F:single-stranded DNA binding"/>
    <property type="evidence" value="ECO:0007669"/>
    <property type="project" value="InterPro"/>
</dbReference>
<dbReference type="InterPro" id="IPR015408">
    <property type="entry name" value="Znf_Mcm10/DnaG"/>
</dbReference>
<name>A0A6V7HYA3_9HYME</name>
<feature type="region of interest" description="Disordered" evidence="10">
    <location>
        <begin position="54"/>
        <end position="76"/>
    </location>
</feature>
<feature type="domain" description="Replication factor Mcm10 C-terminal" evidence="11">
    <location>
        <begin position="336"/>
        <end position="678"/>
    </location>
</feature>
<evidence type="ECO:0000256" key="9">
    <source>
        <dbReference type="SAM" id="Coils"/>
    </source>
</evidence>
<dbReference type="GO" id="GO:0006270">
    <property type="term" value="P:DNA replication initiation"/>
    <property type="evidence" value="ECO:0007669"/>
    <property type="project" value="InterPro"/>
</dbReference>
<dbReference type="InterPro" id="IPR056791">
    <property type="entry name" value="Znf_Mcm10_C"/>
</dbReference>
<keyword evidence="5" id="KW-0479">Metal-binding</keyword>
<dbReference type="InterPro" id="IPR040184">
    <property type="entry name" value="Mcm10"/>
</dbReference>
<dbReference type="InterPro" id="IPR055065">
    <property type="entry name" value="OB_MCM10"/>
</dbReference>
<accession>A0A6V7HYA3</accession>
<feature type="region of interest" description="Disordered" evidence="10">
    <location>
        <begin position="96"/>
        <end position="117"/>
    </location>
</feature>
<sequence length="693" mass="77839">MSDNNDSDSDEILKNLLANDDDDNDDVSTTTKVQTIKELDYNFLDKPDELEKIEESKDASSLIHRKHLDSSDEEDEKYFKEEKYSTSGRNVKELLKHQSERSESNRQESSKGSEKIIKKQGETTALTNWLNKPADVYSDPIFGLRIVKPLISSTELRERMQGRRAVTVSKIKYFLSCQDQSEDWVIAGVLIHRSATKKSQNGSQYCIWQISDLSDKIPTISIFLFSSAYKSFWKTTEGNVIAILNPGVMESRSDKAEATLSVDNPQKIMIIGNSKDLGRCKSVKKSGEPCTNIVNTNSCQYCVYHVKQEYSKASRRTDLQTDSNNRRFANAFGKQTGIAGNAGQTQNGINQLNMLAIPAKRNPKMEQKDAERLALLKGGSAALEKSTQQINSPINSTEKIDTNTKRGWMATRSGLSLTAISNLSSKVEVNDKTIQRNPSQSQNSLSSPRLGANKTGDFIDFSQPITKKQISAAKMNAIKLMKERGGIKQLANVNKIRESKEKIEAVKRKRELSDQQKEESSKLNEAKRLCSTTSDRFKQLMEATSAHADLIDRAEEEEKEKYFNKLEAKEKMEEKMMNTFKVECKAVKCLICKYTSFSASDICKEKRHPLRVIDAVKSFFKCADCGNRTVSLDKLPSLSCQKCSGSRWLRAGMMDEKKTSINANPLSIRGGEQKFVGSQITDANINLLIPDDN</sequence>
<dbReference type="PANTHER" id="PTHR13454">
    <property type="entry name" value="PROTEIN MCM10 HOMOLOG"/>
    <property type="match status" value="1"/>
</dbReference>
<comment type="subcellular location">
    <subcellularLocation>
        <location evidence="1">Nucleus</location>
    </subcellularLocation>
</comment>
<evidence type="ECO:0000256" key="2">
    <source>
        <dbReference type="ARBA" id="ARBA00009679"/>
    </source>
</evidence>
<evidence type="ECO:0000256" key="7">
    <source>
        <dbReference type="ARBA" id="ARBA00022833"/>
    </source>
</evidence>
<dbReference type="GO" id="GO:0043596">
    <property type="term" value="C:nuclear replication fork"/>
    <property type="evidence" value="ECO:0007669"/>
    <property type="project" value="TreeGrafter"/>
</dbReference>
<dbReference type="PANTHER" id="PTHR13454:SF11">
    <property type="entry name" value="PROTEIN MCM10 HOMOLOG"/>
    <property type="match status" value="1"/>
</dbReference>